<proteinExistence type="predicted"/>
<evidence type="ECO:0000259" key="1">
    <source>
        <dbReference type="Pfam" id="PF24749"/>
    </source>
</evidence>
<evidence type="ECO:0000313" key="2">
    <source>
        <dbReference type="EMBL" id="QJA77083.1"/>
    </source>
</evidence>
<dbReference type="EMBL" id="MT145105">
    <property type="protein sequence ID" value="QJI03625.1"/>
    <property type="molecule type" value="Genomic_DNA"/>
</dbReference>
<feature type="domain" description="DUF7695" evidence="1">
    <location>
        <begin position="3"/>
        <end position="44"/>
    </location>
</feature>
<evidence type="ECO:0000313" key="3">
    <source>
        <dbReference type="EMBL" id="QJI03625.1"/>
    </source>
</evidence>
<accession>A0A6M3Y037</accession>
<protein>
    <recommendedName>
        <fullName evidence="1">DUF7695 domain-containing protein</fullName>
    </recommendedName>
</protein>
<reference evidence="3" key="1">
    <citation type="submission" date="2020-03" db="EMBL/GenBank/DDBJ databases">
        <title>The deep terrestrial virosphere.</title>
        <authorList>
            <person name="Holmfeldt K."/>
            <person name="Nilsson E."/>
            <person name="Simone D."/>
            <person name="Lopez-Fernandez M."/>
            <person name="Wu X."/>
            <person name="de Brujin I."/>
            <person name="Lundin D."/>
            <person name="Andersson A."/>
            <person name="Bertilsson S."/>
            <person name="Dopson M."/>
        </authorList>
    </citation>
    <scope>NUCLEOTIDE SEQUENCE</scope>
    <source>
        <strain evidence="2">MM415A01366</strain>
        <strain evidence="3">TM448B04819</strain>
    </source>
</reference>
<dbReference type="AlphaFoldDB" id="A0A6M3Y037"/>
<sequence>MGKIRCLACNTVLESKFTHDFQQCNCENETFVDGGNDYMRVGGIDWNLVEIIKEKEK</sequence>
<name>A0A6M3Y037_9ZZZZ</name>
<dbReference type="EMBL" id="MT142262">
    <property type="protein sequence ID" value="QJA77083.1"/>
    <property type="molecule type" value="Genomic_DNA"/>
</dbReference>
<dbReference type="Pfam" id="PF24749">
    <property type="entry name" value="DUF7695"/>
    <property type="match status" value="1"/>
</dbReference>
<dbReference type="InterPro" id="IPR056112">
    <property type="entry name" value="DUF7695"/>
</dbReference>
<gene>
    <name evidence="2" type="ORF">MM415A01366_0023</name>
    <name evidence="3" type="ORF">TM448B04819_0002</name>
</gene>
<organism evidence="3">
    <name type="scientific">viral metagenome</name>
    <dbReference type="NCBI Taxonomy" id="1070528"/>
    <lineage>
        <taxon>unclassified sequences</taxon>
        <taxon>metagenomes</taxon>
        <taxon>organismal metagenomes</taxon>
    </lineage>
</organism>